<evidence type="ECO:0000256" key="1">
    <source>
        <dbReference type="SAM" id="MobiDB-lite"/>
    </source>
</evidence>
<proteinExistence type="predicted"/>
<name>A0A8T4IRQ5_9ACTN</name>
<evidence type="ECO:0008006" key="4">
    <source>
        <dbReference type="Google" id="ProtNLM"/>
    </source>
</evidence>
<dbReference type="AlphaFoldDB" id="A0A8T4IRQ5"/>
<comment type="caution">
    <text evidence="2">The sequence shown here is derived from an EMBL/GenBank/DDBJ whole genome shotgun (WGS) entry which is preliminary data.</text>
</comment>
<dbReference type="EMBL" id="JAGSMN010000337">
    <property type="protein sequence ID" value="MBR7674408.1"/>
    <property type="molecule type" value="Genomic_DNA"/>
</dbReference>
<gene>
    <name evidence="2" type="ORF">KDA82_15545</name>
</gene>
<keyword evidence="3" id="KW-1185">Reference proteome</keyword>
<feature type="non-terminal residue" evidence="2">
    <location>
        <position position="1"/>
    </location>
</feature>
<organism evidence="2 3">
    <name type="scientific">Streptomyces daliensis</name>
    <dbReference type="NCBI Taxonomy" id="299421"/>
    <lineage>
        <taxon>Bacteria</taxon>
        <taxon>Bacillati</taxon>
        <taxon>Actinomycetota</taxon>
        <taxon>Actinomycetes</taxon>
        <taxon>Kitasatosporales</taxon>
        <taxon>Streptomycetaceae</taxon>
        <taxon>Streptomyces</taxon>
    </lineage>
</organism>
<reference evidence="2" key="1">
    <citation type="submission" date="2021-04" db="EMBL/GenBank/DDBJ databases">
        <title>Sequencing of actinobacteria type strains.</title>
        <authorList>
            <person name="Nguyen G.-S."/>
            <person name="Wentzel A."/>
        </authorList>
    </citation>
    <scope>NUCLEOTIDE SEQUENCE</scope>
    <source>
        <strain evidence="2">DSM 42095</strain>
    </source>
</reference>
<accession>A0A8T4IRQ5</accession>
<protein>
    <recommendedName>
        <fullName evidence="4">Syndecan 1</fullName>
    </recommendedName>
</protein>
<sequence>CGERPVTAVTTPVQTYRRPHTGGGAETPSATGRSPQPAPPGAPDTATGTTTGTGSRAAEPPDHKGGDTSGIGNLDIEELARRLIEPVGRLLRADLRRGRERAGRLYDGRR</sequence>
<evidence type="ECO:0000313" key="3">
    <source>
        <dbReference type="Proteomes" id="UP000675554"/>
    </source>
</evidence>
<feature type="compositionally biased region" description="Low complexity" evidence="1">
    <location>
        <begin position="43"/>
        <end position="58"/>
    </location>
</feature>
<evidence type="ECO:0000313" key="2">
    <source>
        <dbReference type="EMBL" id="MBR7674408.1"/>
    </source>
</evidence>
<feature type="region of interest" description="Disordered" evidence="1">
    <location>
        <begin position="1"/>
        <end position="72"/>
    </location>
</feature>
<dbReference type="Proteomes" id="UP000675554">
    <property type="component" value="Unassembled WGS sequence"/>
</dbReference>